<dbReference type="InterPro" id="IPR036249">
    <property type="entry name" value="Thioredoxin-like_sf"/>
</dbReference>
<reference evidence="4 5" key="1">
    <citation type="submission" date="2023-04" db="EMBL/GenBank/DDBJ databases">
        <title>Clostridium tannerae sp. nov., isolated from the fecal material of an alpaca.</title>
        <authorList>
            <person name="Miller S."/>
            <person name="Hendry M."/>
            <person name="King J."/>
            <person name="Sankaranarayanan K."/>
            <person name="Lawson P.A."/>
        </authorList>
    </citation>
    <scope>NUCLEOTIDE SEQUENCE [LARGE SCALE GENOMIC DNA]</scope>
    <source>
        <strain evidence="4 5">A1-XYC3</strain>
    </source>
</reference>
<dbReference type="PROSITE" id="PS51352">
    <property type="entry name" value="THIOREDOXIN_2"/>
    <property type="match status" value="1"/>
</dbReference>
<gene>
    <name evidence="4" type="ORF">P8V03_06195</name>
</gene>
<evidence type="ECO:0000256" key="1">
    <source>
        <dbReference type="ARBA" id="ARBA00008987"/>
    </source>
</evidence>
<dbReference type="Pfam" id="PF00085">
    <property type="entry name" value="Thioredoxin"/>
    <property type="match status" value="1"/>
</dbReference>
<name>A0ABU4JRI9_9CLOT</name>
<evidence type="ECO:0000313" key="5">
    <source>
        <dbReference type="Proteomes" id="UP001281656"/>
    </source>
</evidence>
<evidence type="ECO:0000256" key="2">
    <source>
        <dbReference type="ARBA" id="ARBA00023284"/>
    </source>
</evidence>
<dbReference type="SUPFAM" id="SSF52833">
    <property type="entry name" value="Thioredoxin-like"/>
    <property type="match status" value="1"/>
</dbReference>
<comment type="similarity">
    <text evidence="1">Belongs to the thioredoxin family.</text>
</comment>
<protein>
    <submittedName>
        <fullName evidence="4">Thioredoxin family protein</fullName>
    </submittedName>
</protein>
<keyword evidence="2" id="KW-0676">Redox-active center</keyword>
<accession>A0ABU4JRI9</accession>
<keyword evidence="5" id="KW-1185">Reference proteome</keyword>
<dbReference type="Proteomes" id="UP001281656">
    <property type="component" value="Unassembled WGS sequence"/>
</dbReference>
<dbReference type="PANTHER" id="PTHR45663:SF11">
    <property type="entry name" value="GEO12009P1"/>
    <property type="match status" value="1"/>
</dbReference>
<evidence type="ECO:0000259" key="3">
    <source>
        <dbReference type="PROSITE" id="PS51352"/>
    </source>
</evidence>
<dbReference type="CDD" id="cd02947">
    <property type="entry name" value="TRX_family"/>
    <property type="match status" value="1"/>
</dbReference>
<comment type="caution">
    <text evidence="4">The sequence shown here is derived from an EMBL/GenBank/DDBJ whole genome shotgun (WGS) entry which is preliminary data.</text>
</comment>
<organism evidence="4 5">
    <name type="scientific">Clostridium tanneri</name>
    <dbReference type="NCBI Taxonomy" id="3037988"/>
    <lineage>
        <taxon>Bacteria</taxon>
        <taxon>Bacillati</taxon>
        <taxon>Bacillota</taxon>
        <taxon>Clostridia</taxon>
        <taxon>Eubacteriales</taxon>
        <taxon>Clostridiaceae</taxon>
        <taxon>Clostridium</taxon>
    </lineage>
</organism>
<dbReference type="InterPro" id="IPR013766">
    <property type="entry name" value="Thioredoxin_domain"/>
</dbReference>
<dbReference type="RefSeq" id="WP_261670578.1">
    <property type="nucleotide sequence ID" value="NZ_JARUJP010000005.1"/>
</dbReference>
<dbReference type="EMBL" id="JARUJP010000005">
    <property type="protein sequence ID" value="MDW8800742.1"/>
    <property type="molecule type" value="Genomic_DNA"/>
</dbReference>
<evidence type="ECO:0000313" key="4">
    <source>
        <dbReference type="EMBL" id="MDW8800742.1"/>
    </source>
</evidence>
<proteinExistence type="inferred from homology"/>
<dbReference type="PANTHER" id="PTHR45663">
    <property type="entry name" value="GEO12009P1"/>
    <property type="match status" value="1"/>
</dbReference>
<sequence>MIELNKENFEAEVLTYTEKPVFVDFWGDKCEICKQLMPGVHDLEGKYGDKIKFASLNTSTARRLAISQKVLGLPTMIIYKDGEKATSITADKIASLDDIEGFIKAYYETL</sequence>
<dbReference type="Gene3D" id="3.40.30.10">
    <property type="entry name" value="Glutaredoxin"/>
    <property type="match status" value="1"/>
</dbReference>
<feature type="domain" description="Thioredoxin" evidence="3">
    <location>
        <begin position="1"/>
        <end position="108"/>
    </location>
</feature>